<proteinExistence type="predicted"/>
<dbReference type="EMBL" id="OMOF01000275">
    <property type="protein sequence ID" value="SPF46140.1"/>
    <property type="molecule type" value="Genomic_DNA"/>
</dbReference>
<dbReference type="Proteomes" id="UP000238916">
    <property type="component" value="Unassembled WGS sequence"/>
</dbReference>
<organism evidence="1 2">
    <name type="scientific">Candidatus Desulfosporosinus infrequens</name>
    <dbReference type="NCBI Taxonomy" id="2043169"/>
    <lineage>
        <taxon>Bacteria</taxon>
        <taxon>Bacillati</taxon>
        <taxon>Bacillota</taxon>
        <taxon>Clostridia</taxon>
        <taxon>Eubacteriales</taxon>
        <taxon>Desulfitobacteriaceae</taxon>
        <taxon>Desulfosporosinus</taxon>
    </lineage>
</organism>
<reference evidence="2" key="1">
    <citation type="submission" date="2018-02" db="EMBL/GenBank/DDBJ databases">
        <authorList>
            <person name="Hausmann B."/>
        </authorList>
    </citation>
    <scope>NUCLEOTIDE SEQUENCE [LARGE SCALE GENOMIC DNA]</scope>
    <source>
        <strain evidence="2">Peat soil MAG SbF1</strain>
    </source>
</reference>
<protein>
    <submittedName>
        <fullName evidence="1">Uncharacterized protein</fullName>
    </submittedName>
</protein>
<accession>A0A2U3L2R9</accession>
<name>A0A2U3L2R9_9FIRM</name>
<evidence type="ECO:0000313" key="1">
    <source>
        <dbReference type="EMBL" id="SPF46140.1"/>
    </source>
</evidence>
<sequence length="75" mass="8147">MSADDFALRNATGLVHGWTDAAVPRMARSGAHATEQDVPSVECAKDGIAFDQKAQRFCVLANIVKRIAMQRVQTC</sequence>
<gene>
    <name evidence="1" type="ORF">SBF1_3460005</name>
</gene>
<evidence type="ECO:0000313" key="2">
    <source>
        <dbReference type="Proteomes" id="UP000238916"/>
    </source>
</evidence>
<dbReference type="OrthoDB" id="1799473at2"/>
<dbReference type="AlphaFoldDB" id="A0A2U3L2R9"/>